<evidence type="ECO:0000256" key="5">
    <source>
        <dbReference type="ARBA" id="ARBA00023136"/>
    </source>
</evidence>
<dbReference type="CDD" id="cd06354">
    <property type="entry name" value="PBP1_PrnA-like"/>
    <property type="match status" value="1"/>
</dbReference>
<dbReference type="EMBL" id="JBFPER010000001">
    <property type="protein sequence ID" value="MEX0380209.1"/>
    <property type="molecule type" value="Genomic_DNA"/>
</dbReference>
<keyword evidence="4" id="KW-0732">Signal</keyword>
<sequence>MQRSAQIGIGIIAVAVIGGGIYAATRGGSSQSTSKNNYTVALVTDGGGVDDRSFNQSAWSGLKAYGKDNNLKQGTQGFNYFQSADSSDIKTNLQTAVKGGYKLVYGVGFAAAPAMNTVAKANPKTEFAIIDSVIPDKNVASLMFRSEQSSYLAGVAAAKQTKSQTVGFIGGIHGDIIDTFEAGFKAGVAATDPNIKIVTQYADSFTDAAKGKTIAASMVAGGADVIFQAAGGTGSGVFSEAKANNQKLAANSDSKIWVIGVDMDQKQDGAYTAKNNEKSNFTLVSAVKRVDHAVESLSNDGRKGNFPGGKTITYGLKEKGVALAKDSASDDVWSAVQSAQKKIIAGDIKVPVHP</sequence>
<evidence type="ECO:0000256" key="3">
    <source>
        <dbReference type="ARBA" id="ARBA00022475"/>
    </source>
</evidence>
<comment type="similarity">
    <text evidence="2">Belongs to the BMP lipoprotein family.</text>
</comment>
<dbReference type="RefSeq" id="WP_367973628.1">
    <property type="nucleotide sequence ID" value="NZ_JBFPEQ010000001.1"/>
</dbReference>
<dbReference type="PANTHER" id="PTHR34296:SF2">
    <property type="entry name" value="ABC TRANSPORTER GUANOSINE-BINDING PROTEIN NUPN"/>
    <property type="match status" value="1"/>
</dbReference>
<dbReference type="InterPro" id="IPR028082">
    <property type="entry name" value="Peripla_BP_I"/>
</dbReference>
<dbReference type="Proteomes" id="UP001556617">
    <property type="component" value="Unassembled WGS sequence"/>
</dbReference>
<reference evidence="8 9" key="1">
    <citation type="submission" date="2024-07" db="EMBL/GenBank/DDBJ databases">
        <authorList>
            <person name="Yun M."/>
        </authorList>
    </citation>
    <scope>NUCLEOTIDE SEQUENCE [LARGE SCALE GENOMIC DNA]</scope>
    <source>
        <strain evidence="8 9">MS01</strain>
    </source>
</reference>
<keyword evidence="3" id="KW-1003">Cell membrane</keyword>
<comment type="caution">
    <text evidence="8">The sequence shown here is derived from an EMBL/GenBank/DDBJ whole genome shotgun (WGS) entry which is preliminary data.</text>
</comment>
<evidence type="ECO:0000313" key="9">
    <source>
        <dbReference type="Proteomes" id="UP001556617"/>
    </source>
</evidence>
<dbReference type="InterPro" id="IPR003760">
    <property type="entry name" value="PnrA-like"/>
</dbReference>
<proteinExistence type="inferred from homology"/>
<name>A0ABV3S1C0_9LACO</name>
<gene>
    <name evidence="8" type="ORF">AB3K24_02425</name>
</gene>
<comment type="subcellular location">
    <subcellularLocation>
        <location evidence="1">Cell membrane</location>
        <topology evidence="1">Lipid-anchor</topology>
    </subcellularLocation>
</comment>
<evidence type="ECO:0000313" key="8">
    <source>
        <dbReference type="EMBL" id="MEX0380209.1"/>
    </source>
</evidence>
<feature type="domain" description="ABC transporter substrate-binding protein PnrA-like" evidence="7">
    <location>
        <begin position="40"/>
        <end position="352"/>
    </location>
</feature>
<dbReference type="PANTHER" id="PTHR34296">
    <property type="entry name" value="TRANSCRIPTIONAL ACTIVATOR PROTEIN MED"/>
    <property type="match status" value="1"/>
</dbReference>
<evidence type="ECO:0000256" key="6">
    <source>
        <dbReference type="ARBA" id="ARBA00023288"/>
    </source>
</evidence>
<evidence type="ECO:0000259" key="7">
    <source>
        <dbReference type="Pfam" id="PF02608"/>
    </source>
</evidence>
<evidence type="ECO:0000256" key="1">
    <source>
        <dbReference type="ARBA" id="ARBA00004193"/>
    </source>
</evidence>
<evidence type="ECO:0000256" key="4">
    <source>
        <dbReference type="ARBA" id="ARBA00022729"/>
    </source>
</evidence>
<evidence type="ECO:0000256" key="2">
    <source>
        <dbReference type="ARBA" id="ARBA00008610"/>
    </source>
</evidence>
<dbReference type="Pfam" id="PF02608">
    <property type="entry name" value="Bmp"/>
    <property type="match status" value="1"/>
</dbReference>
<organism evidence="8 9">
    <name type="scientific">Leuconostoc aquikimchii</name>
    <dbReference type="NCBI Taxonomy" id="3236804"/>
    <lineage>
        <taxon>Bacteria</taxon>
        <taxon>Bacillati</taxon>
        <taxon>Bacillota</taxon>
        <taxon>Bacilli</taxon>
        <taxon>Lactobacillales</taxon>
        <taxon>Lactobacillaceae</taxon>
        <taxon>Leuconostoc</taxon>
    </lineage>
</organism>
<protein>
    <submittedName>
        <fullName evidence="8">BMP family protein</fullName>
    </submittedName>
</protein>
<keyword evidence="9" id="KW-1185">Reference proteome</keyword>
<dbReference type="InterPro" id="IPR050957">
    <property type="entry name" value="BMP_lipoprotein"/>
</dbReference>
<dbReference type="Gene3D" id="3.40.50.2300">
    <property type="match status" value="2"/>
</dbReference>
<dbReference type="SUPFAM" id="SSF53822">
    <property type="entry name" value="Periplasmic binding protein-like I"/>
    <property type="match status" value="1"/>
</dbReference>
<accession>A0ABV3S1C0</accession>
<keyword evidence="6" id="KW-0449">Lipoprotein</keyword>
<keyword evidence="5" id="KW-0472">Membrane</keyword>